<dbReference type="InterPro" id="IPR018060">
    <property type="entry name" value="HTH_AraC"/>
</dbReference>
<dbReference type="PROSITE" id="PS01124">
    <property type="entry name" value="HTH_ARAC_FAMILY_2"/>
    <property type="match status" value="1"/>
</dbReference>
<dbReference type="SUPFAM" id="SSF51182">
    <property type="entry name" value="RmlC-like cupins"/>
    <property type="match status" value="1"/>
</dbReference>
<evidence type="ECO:0000256" key="1">
    <source>
        <dbReference type="ARBA" id="ARBA00023015"/>
    </source>
</evidence>
<dbReference type="Gene3D" id="1.10.10.60">
    <property type="entry name" value="Homeodomain-like"/>
    <property type="match status" value="2"/>
</dbReference>
<gene>
    <name evidence="4" type="ORF">SAMN05421825_3063</name>
</gene>
<evidence type="ECO:0000313" key="5">
    <source>
        <dbReference type="Proteomes" id="UP000199203"/>
    </source>
</evidence>
<dbReference type="Gene3D" id="2.60.120.10">
    <property type="entry name" value="Jelly Rolls"/>
    <property type="match status" value="1"/>
</dbReference>
<dbReference type="EMBL" id="FNBH01000003">
    <property type="protein sequence ID" value="SDG25839.1"/>
    <property type="molecule type" value="Genomic_DNA"/>
</dbReference>
<evidence type="ECO:0000259" key="3">
    <source>
        <dbReference type="PROSITE" id="PS01124"/>
    </source>
</evidence>
<dbReference type="GO" id="GO:0003700">
    <property type="term" value="F:DNA-binding transcription factor activity"/>
    <property type="evidence" value="ECO:0007669"/>
    <property type="project" value="InterPro"/>
</dbReference>
<proteinExistence type="predicted"/>
<protein>
    <submittedName>
        <fullName evidence="4">Transcriptional regulator, AraC family</fullName>
    </submittedName>
</protein>
<reference evidence="5" key="1">
    <citation type="submission" date="2016-10" db="EMBL/GenBank/DDBJ databases">
        <authorList>
            <person name="Varghese N."/>
            <person name="Submissions S."/>
        </authorList>
    </citation>
    <scope>NUCLEOTIDE SEQUENCE [LARGE SCALE GENOMIC DNA]</scope>
    <source>
        <strain evidence="5">DSM 19684</strain>
    </source>
</reference>
<dbReference type="STRING" id="454006.SAMN05421825_3063"/>
<feature type="domain" description="HTH araC/xylS-type" evidence="3">
    <location>
        <begin position="188"/>
        <end position="286"/>
    </location>
</feature>
<dbReference type="GO" id="GO:0043565">
    <property type="term" value="F:sequence-specific DNA binding"/>
    <property type="evidence" value="ECO:0007669"/>
    <property type="project" value="InterPro"/>
</dbReference>
<dbReference type="PANTHER" id="PTHR11019:SF199">
    <property type="entry name" value="HTH-TYPE TRANSCRIPTIONAL REGULATOR NIMR"/>
    <property type="match status" value="1"/>
</dbReference>
<keyword evidence="5" id="KW-1185">Reference proteome</keyword>
<dbReference type="Proteomes" id="UP000199203">
    <property type="component" value="Unassembled WGS sequence"/>
</dbReference>
<accession>A0A1G7STS1</accession>
<dbReference type="PANTHER" id="PTHR11019">
    <property type="entry name" value="HTH-TYPE TRANSCRIPTIONAL REGULATOR NIMR"/>
    <property type="match status" value="1"/>
</dbReference>
<dbReference type="InterPro" id="IPR014710">
    <property type="entry name" value="RmlC-like_jellyroll"/>
</dbReference>
<sequence>MDRSFLMQLALFLLIQAIWLQRIITMDDIKEWDDKIDEFSSSILILRQQLEQRLPPHRHNKGQLLLVFGGIAYLQTREKDYYIPSHHYIWIPGDYIHSLMFNAMDLFIINIYFPYEESAEDPFYSELGIYPVSRLMSEMLNFAAPWYGNYFKGSWEHELLNALKHLLPREKLKKFSIQLPTTDDPKMMKVVDFMRNNLQEPLTLGMISEHFAMSIRSTTRLFSEKLQISFVQYLKMLRVIQAMELMKDTDMGISEISYAVGYSSLTAFSNTFLQLTNLRPTEFKAII</sequence>
<keyword evidence="2" id="KW-0804">Transcription</keyword>
<dbReference type="SMART" id="SM00342">
    <property type="entry name" value="HTH_ARAC"/>
    <property type="match status" value="1"/>
</dbReference>
<dbReference type="InterPro" id="IPR009057">
    <property type="entry name" value="Homeodomain-like_sf"/>
</dbReference>
<dbReference type="AlphaFoldDB" id="A0A1G7STS1"/>
<keyword evidence="1" id="KW-0805">Transcription regulation</keyword>
<evidence type="ECO:0000256" key="2">
    <source>
        <dbReference type="ARBA" id="ARBA00023163"/>
    </source>
</evidence>
<dbReference type="RefSeq" id="WP_245707187.1">
    <property type="nucleotide sequence ID" value="NZ_FNBH01000003.1"/>
</dbReference>
<dbReference type="InterPro" id="IPR011051">
    <property type="entry name" value="RmlC_Cupin_sf"/>
</dbReference>
<name>A0A1G7STS1_9FLAO</name>
<evidence type="ECO:0000313" key="4">
    <source>
        <dbReference type="EMBL" id="SDG25839.1"/>
    </source>
</evidence>
<dbReference type="Pfam" id="PF12833">
    <property type="entry name" value="HTH_18"/>
    <property type="match status" value="1"/>
</dbReference>
<dbReference type="SUPFAM" id="SSF46689">
    <property type="entry name" value="Homeodomain-like"/>
    <property type="match status" value="1"/>
</dbReference>
<organism evidence="4 5">
    <name type="scientific">Epilithonimonas hungarica</name>
    <dbReference type="NCBI Taxonomy" id="454006"/>
    <lineage>
        <taxon>Bacteria</taxon>
        <taxon>Pseudomonadati</taxon>
        <taxon>Bacteroidota</taxon>
        <taxon>Flavobacteriia</taxon>
        <taxon>Flavobacteriales</taxon>
        <taxon>Weeksellaceae</taxon>
        <taxon>Chryseobacterium group</taxon>
        <taxon>Epilithonimonas</taxon>
    </lineage>
</organism>